<organism evidence="1 2">
    <name type="scientific">Streptomonospora alba</name>
    <dbReference type="NCBI Taxonomy" id="183763"/>
    <lineage>
        <taxon>Bacteria</taxon>
        <taxon>Bacillati</taxon>
        <taxon>Actinomycetota</taxon>
        <taxon>Actinomycetes</taxon>
        <taxon>Streptosporangiales</taxon>
        <taxon>Nocardiopsidaceae</taxon>
        <taxon>Streptomonospora</taxon>
    </lineage>
</organism>
<keyword evidence="2" id="KW-1185">Reference proteome</keyword>
<comment type="caution">
    <text evidence="1">The sequence shown here is derived from an EMBL/GenBank/DDBJ whole genome shotgun (WGS) entry which is preliminary data.</text>
</comment>
<protein>
    <submittedName>
        <fullName evidence="1">Uncharacterized protein</fullName>
    </submittedName>
</protein>
<dbReference type="Proteomes" id="UP000031675">
    <property type="component" value="Unassembled WGS sequence"/>
</dbReference>
<dbReference type="EMBL" id="JROO01000032">
    <property type="protein sequence ID" value="KIH97834.1"/>
    <property type="molecule type" value="Genomic_DNA"/>
</dbReference>
<dbReference type="AlphaFoldDB" id="A0A0C2FF47"/>
<gene>
    <name evidence="1" type="ORF">LP52_17515</name>
</gene>
<name>A0A0C2FF47_9ACTN</name>
<evidence type="ECO:0000313" key="1">
    <source>
        <dbReference type="EMBL" id="KIH97834.1"/>
    </source>
</evidence>
<accession>A0A0C2FF47</accession>
<proteinExistence type="predicted"/>
<evidence type="ECO:0000313" key="2">
    <source>
        <dbReference type="Proteomes" id="UP000031675"/>
    </source>
</evidence>
<dbReference type="STRING" id="183763.LP52_17515"/>
<reference evidence="2" key="1">
    <citation type="journal article" date="2015" name="Chem. Biol.">
        <title>Structure, bioactivity, and resistance mechanism of streptomonomicin, an unusual lasso Peptide from an understudied halophilic actinomycete.</title>
        <authorList>
            <person name="Metelev M."/>
            <person name="Tietz J.I."/>
            <person name="Melby J.O."/>
            <person name="Blair P.M."/>
            <person name="Zhu L."/>
            <person name="Livnat I."/>
            <person name="Severinov K."/>
            <person name="Mitchell D.A."/>
        </authorList>
    </citation>
    <scope>NUCLEOTIDE SEQUENCE [LARGE SCALE GENOMIC DNA]</scope>
    <source>
        <strain evidence="2">YIM 90003</strain>
    </source>
</reference>
<sequence>MTMATVPRQREYTPHRLTTEEYERFTQLCLRHRAWAIRYTADQIGPVFEGTRPDGRLLRARTLDELARRLGDGSAAR</sequence>